<name>A0ACC2HIV5_DALPE</name>
<protein>
    <submittedName>
        <fullName evidence="1">Uncharacterized protein</fullName>
    </submittedName>
</protein>
<evidence type="ECO:0000313" key="2">
    <source>
        <dbReference type="Proteomes" id="UP001157502"/>
    </source>
</evidence>
<dbReference type="Proteomes" id="UP001157502">
    <property type="component" value="Chromosome 2"/>
</dbReference>
<sequence length="726" mass="80164">MGSRKDDNINSIQDHFNALVTDGADISGHGGTGMPDIAPGYSGSPARGEGGTDSNRQTVSQGDQPKPHRNTNSGEEAESPGHRGTIVTDLHPVGCNLVNLGHAESDQSDLPSVNPSAQENTTKTDPCLSQSDIYNHHPPSVSSHKGNSPEHGEHSIQEERRGREKEKTETEVRKVREEKEEKEKEREPEKQHMPSQGSGAGAFPFPASSDNAVLHGGRQVEFCSVATAPMTPKMPDNHRIPAAFPELNRREVEQRKEERKERKEERKEEDRESPTLPKTDPGTVTAGLMSQKCSAPTQEVAGGIKNQSNISHVSPANSEPQTDRPCQNHAAEQEPKPAADKPRLQQGQKADTFDQEITILVTHHYSYGAQEEGEKDERGEMRCTLDSTRPKGLKNSKERMKNIVAEGSVDIEEGWKVVPPVPQNSLDDGKSDDQAQPEITGTIIKPSSERNQQDDSLPSFGKDYQTDTKLITSPNICFSVGKPDNTEQHSLVDRSGTVQPNQTEQLQRSLVGDPVLSSPARQLQHMQTQGDGTNAFHFPASSGRLRVKTKDAELQVGQQVECRSVATAPMTPKMPNNIIVPVSFPERIGREGEKGKEEILKVKEPTQEEESDEPVQEVRWDERGMTWEVYGAVVEVAVLGSAIQKHLEKQVKKLRRQPSPSLPPPPPLNPAAVPLRSSPPPTARPVQEKRKELDSKKDRRRRRNPFRPLLKNVQQPICCSRTNSTE</sequence>
<gene>
    <name evidence="1" type="ORF">DPEC_G00025860</name>
</gene>
<keyword evidence="2" id="KW-1185">Reference proteome</keyword>
<proteinExistence type="predicted"/>
<reference evidence="1" key="1">
    <citation type="submission" date="2021-05" db="EMBL/GenBank/DDBJ databases">
        <authorList>
            <person name="Pan Q."/>
            <person name="Jouanno E."/>
            <person name="Zahm M."/>
            <person name="Klopp C."/>
            <person name="Cabau C."/>
            <person name="Louis A."/>
            <person name="Berthelot C."/>
            <person name="Parey E."/>
            <person name="Roest Crollius H."/>
            <person name="Montfort J."/>
            <person name="Robinson-Rechavi M."/>
            <person name="Bouchez O."/>
            <person name="Lampietro C."/>
            <person name="Lopez Roques C."/>
            <person name="Donnadieu C."/>
            <person name="Postlethwait J."/>
            <person name="Bobe J."/>
            <person name="Dillon D."/>
            <person name="Chandos A."/>
            <person name="von Hippel F."/>
            <person name="Guiguen Y."/>
        </authorList>
    </citation>
    <scope>NUCLEOTIDE SEQUENCE</scope>
    <source>
        <strain evidence="1">YG-Jan2019</strain>
    </source>
</reference>
<organism evidence="1 2">
    <name type="scientific">Dallia pectoralis</name>
    <name type="common">Alaska blackfish</name>
    <dbReference type="NCBI Taxonomy" id="75939"/>
    <lineage>
        <taxon>Eukaryota</taxon>
        <taxon>Metazoa</taxon>
        <taxon>Chordata</taxon>
        <taxon>Craniata</taxon>
        <taxon>Vertebrata</taxon>
        <taxon>Euteleostomi</taxon>
        <taxon>Actinopterygii</taxon>
        <taxon>Neopterygii</taxon>
        <taxon>Teleostei</taxon>
        <taxon>Protacanthopterygii</taxon>
        <taxon>Esociformes</taxon>
        <taxon>Umbridae</taxon>
        <taxon>Dallia</taxon>
    </lineage>
</organism>
<comment type="caution">
    <text evidence="1">The sequence shown here is derived from an EMBL/GenBank/DDBJ whole genome shotgun (WGS) entry which is preliminary data.</text>
</comment>
<evidence type="ECO:0000313" key="1">
    <source>
        <dbReference type="EMBL" id="KAJ8015413.1"/>
    </source>
</evidence>
<accession>A0ACC2HIV5</accession>
<dbReference type="EMBL" id="CM055729">
    <property type="protein sequence ID" value="KAJ8015413.1"/>
    <property type="molecule type" value="Genomic_DNA"/>
</dbReference>